<organism evidence="1 2">
    <name type="scientific">Nitrospina gracilis (strain 3/211)</name>
    <dbReference type="NCBI Taxonomy" id="1266370"/>
    <lineage>
        <taxon>Bacteria</taxon>
        <taxon>Pseudomonadati</taxon>
        <taxon>Nitrospinota/Tectimicrobiota group</taxon>
        <taxon>Nitrospinota</taxon>
        <taxon>Nitrospinia</taxon>
        <taxon>Nitrospinales</taxon>
        <taxon>Nitrospinaceae</taxon>
        <taxon>Nitrospina</taxon>
    </lineage>
</organism>
<name>M1YY94_NITG3</name>
<dbReference type="InParanoid" id="M1YY94"/>
<sequence>MNWIKNGTGLMVALVSWCFLGLSAGHAEIDPQKERDIRKLLRVSGIYQQLDYMKDGVLDAYGTMIASSYPKVPDAFWKEYYGLVGDEEMKDLIDRVVPVYDSHMSHEVIKKLIGMFENPFWEEWKQKMPIISREAGLAGNEWSHELVKSDAFRNQVDALIGKYKLETLNSNKTPPPASME</sequence>
<dbReference type="OrthoDB" id="1143459at2"/>
<dbReference type="HOGENOM" id="CLU_1494734_0_0_0"/>
<evidence type="ECO:0000313" key="1">
    <source>
        <dbReference type="EMBL" id="CCQ90648.1"/>
    </source>
</evidence>
<dbReference type="Proteomes" id="UP000011704">
    <property type="component" value="Unassembled WGS sequence"/>
</dbReference>
<dbReference type="RefSeq" id="WP_005008415.1">
    <property type="nucleotide sequence ID" value="NZ_HG422173.1"/>
</dbReference>
<accession>M1YY94</accession>
<evidence type="ECO:0008006" key="3">
    <source>
        <dbReference type="Google" id="ProtNLM"/>
    </source>
</evidence>
<proteinExistence type="predicted"/>
<evidence type="ECO:0000313" key="2">
    <source>
        <dbReference type="Proteomes" id="UP000011704"/>
    </source>
</evidence>
<dbReference type="STRING" id="1266370.NITGR_330046"/>
<reference evidence="1 2" key="1">
    <citation type="journal article" date="2013" name="Front. Microbiol.">
        <title>The genome of Nitrospina gracilis illuminates the metabolism and evolution of the major marine nitrite oxidizer.</title>
        <authorList>
            <person name="Luecker S."/>
            <person name="Nowka B."/>
            <person name="Rattei T."/>
            <person name="Spieck E."/>
            <person name="and Daims H."/>
        </authorList>
    </citation>
    <scope>NUCLEOTIDE SEQUENCE [LARGE SCALE GENOMIC DNA]</scope>
    <source>
        <strain evidence="1 2">3/211</strain>
    </source>
</reference>
<dbReference type="EMBL" id="CAQJ01000037">
    <property type="protein sequence ID" value="CCQ90648.1"/>
    <property type="molecule type" value="Genomic_DNA"/>
</dbReference>
<gene>
    <name evidence="1" type="ORF">NITGR_330046</name>
</gene>
<keyword evidence="2" id="KW-1185">Reference proteome</keyword>
<dbReference type="AlphaFoldDB" id="M1YY94"/>
<protein>
    <recommendedName>
        <fullName evidence="3">DUF2059 domain-containing protein</fullName>
    </recommendedName>
</protein>
<comment type="caution">
    <text evidence="1">The sequence shown here is derived from an EMBL/GenBank/DDBJ whole genome shotgun (WGS) entry which is preliminary data.</text>
</comment>